<evidence type="ECO:0000256" key="2">
    <source>
        <dbReference type="ARBA" id="ARBA00022737"/>
    </source>
</evidence>
<feature type="compositionally biased region" description="Low complexity" evidence="7">
    <location>
        <begin position="887"/>
        <end position="899"/>
    </location>
</feature>
<dbReference type="SUPFAM" id="SSF57850">
    <property type="entry name" value="RING/U-box"/>
    <property type="match status" value="1"/>
</dbReference>
<dbReference type="PROSITE" id="PS00518">
    <property type="entry name" value="ZF_RING_1"/>
    <property type="match status" value="1"/>
</dbReference>
<dbReference type="PANTHER" id="PTHR13976">
    <property type="entry name" value="HETEROGENEOUS NUCLEAR RIBONUCLEOPROTEIN-RELATED"/>
    <property type="match status" value="1"/>
</dbReference>
<feature type="region of interest" description="Disordered" evidence="7">
    <location>
        <begin position="858"/>
        <end position="899"/>
    </location>
</feature>
<dbReference type="Gene3D" id="3.30.70.330">
    <property type="match status" value="1"/>
</dbReference>
<dbReference type="InterPro" id="IPR013083">
    <property type="entry name" value="Znf_RING/FYVE/PHD"/>
</dbReference>
<evidence type="ECO:0000313" key="9">
    <source>
        <dbReference type="EMBL" id="ORX50669.1"/>
    </source>
</evidence>
<dbReference type="InterPro" id="IPR000504">
    <property type="entry name" value="RRM_dom"/>
</dbReference>
<protein>
    <recommendedName>
        <fullName evidence="8">RRM domain-containing protein</fullName>
    </recommendedName>
</protein>
<evidence type="ECO:0000256" key="6">
    <source>
        <dbReference type="PROSITE-ProRule" id="PRU00176"/>
    </source>
</evidence>
<dbReference type="OrthoDB" id="336240at2759"/>
<evidence type="ECO:0000256" key="5">
    <source>
        <dbReference type="ARBA" id="ARBA00022884"/>
    </source>
</evidence>
<reference evidence="9 10" key="1">
    <citation type="submission" date="2016-08" db="EMBL/GenBank/DDBJ databases">
        <title>Genomes of anaerobic fungi encode conserved fungal cellulosomes for biomass hydrolysis.</title>
        <authorList>
            <consortium name="DOE Joint Genome Institute"/>
            <person name="Haitjema C.H."/>
            <person name="Gilmore S.P."/>
            <person name="Henske J.K."/>
            <person name="Solomon K.V."/>
            <person name="De Groot R."/>
            <person name="Kuo A."/>
            <person name="Mondo S.J."/>
            <person name="Salamov A.A."/>
            <person name="Labutti K."/>
            <person name="Zhao Z."/>
            <person name="Chiniquy J."/>
            <person name="Barry K."/>
            <person name="Brewer H.M."/>
            <person name="Purvine S.O."/>
            <person name="Wright A.T."/>
            <person name="Boxma B."/>
            <person name="Van Alen T."/>
            <person name="Hackstein J.H."/>
            <person name="Baker S.E."/>
            <person name="Grigoriev I.V."/>
            <person name="O'Malley M.A."/>
        </authorList>
    </citation>
    <scope>NUCLEOTIDE SEQUENCE [LARGE SCALE GENOMIC DNA]</scope>
    <source>
        <strain evidence="10">finn</strain>
    </source>
</reference>
<dbReference type="GO" id="GO:0003723">
    <property type="term" value="F:RNA binding"/>
    <property type="evidence" value="ECO:0007669"/>
    <property type="project" value="UniProtKB-UniRule"/>
</dbReference>
<evidence type="ECO:0000256" key="3">
    <source>
        <dbReference type="ARBA" id="ARBA00022771"/>
    </source>
</evidence>
<feature type="domain" description="RRM" evidence="8">
    <location>
        <begin position="211"/>
        <end position="298"/>
    </location>
</feature>
<keyword evidence="5 6" id="KW-0694">RNA-binding</keyword>
<evidence type="ECO:0000256" key="4">
    <source>
        <dbReference type="ARBA" id="ARBA00022833"/>
    </source>
</evidence>
<dbReference type="SMART" id="SM00360">
    <property type="entry name" value="RRM"/>
    <property type="match status" value="1"/>
</dbReference>
<dbReference type="SUPFAM" id="SSF54928">
    <property type="entry name" value="RNA-binding domain, RBD"/>
    <property type="match status" value="1"/>
</dbReference>
<dbReference type="InterPro" id="IPR017907">
    <property type="entry name" value="Znf_RING_CS"/>
</dbReference>
<dbReference type="STRING" id="1754191.A0A1Y1V9M5"/>
<accession>A0A1Y1V9M5</accession>
<dbReference type="Gene3D" id="3.30.40.10">
    <property type="entry name" value="Zinc/RING finger domain, C3HC4 (zinc finger)"/>
    <property type="match status" value="1"/>
</dbReference>
<dbReference type="InterPro" id="IPR035979">
    <property type="entry name" value="RBD_domain_sf"/>
</dbReference>
<reference evidence="9 10" key="2">
    <citation type="submission" date="2016-08" db="EMBL/GenBank/DDBJ databases">
        <title>Pervasive Adenine N6-methylation of Active Genes in Fungi.</title>
        <authorList>
            <consortium name="DOE Joint Genome Institute"/>
            <person name="Mondo S.J."/>
            <person name="Dannebaum R.O."/>
            <person name="Kuo R.C."/>
            <person name="Labutti K."/>
            <person name="Haridas S."/>
            <person name="Kuo A."/>
            <person name="Salamov A."/>
            <person name="Ahrendt S.R."/>
            <person name="Lipzen A."/>
            <person name="Sullivan W."/>
            <person name="Andreopoulos W.B."/>
            <person name="Clum A."/>
            <person name="Lindquist E."/>
            <person name="Daum C."/>
            <person name="Ramamoorthy G.K."/>
            <person name="Gryganskyi A."/>
            <person name="Culley D."/>
            <person name="Magnuson J.K."/>
            <person name="James T.Y."/>
            <person name="O'Malley M.A."/>
            <person name="Stajich J.E."/>
            <person name="Spatafora J.W."/>
            <person name="Visel A."/>
            <person name="Grigoriev I.V."/>
        </authorList>
    </citation>
    <scope>NUCLEOTIDE SEQUENCE [LARGE SCALE GENOMIC DNA]</scope>
    <source>
        <strain evidence="10">finn</strain>
    </source>
</reference>
<evidence type="ECO:0000259" key="8">
    <source>
        <dbReference type="PROSITE" id="PS50102"/>
    </source>
</evidence>
<gene>
    <name evidence="9" type="ORF">BCR36DRAFT_351842</name>
</gene>
<evidence type="ECO:0000256" key="7">
    <source>
        <dbReference type="SAM" id="MobiDB-lite"/>
    </source>
</evidence>
<name>A0A1Y1V9M5_9FUNG</name>
<sequence length="899" mass="102361">MSTNMNNYSNEHINGNNNNMIINNEFKLMKYPSCDSLRLNSKESVLNKETLETTFDINNPIVSLGSLKDNNNINKLKNNEDIVKNNFFIEEKNTFIMNNDEDMDYKLCEMCLKRPGNIELLYCHHILCDKCIQSEFLYNEEGTIMKCFCRENVYYMKYVYDNKILKNNKKENNEVNDQNSNKINTTSTFNGNMYNILTIERIFPVPTTYLSVVKLSNIPWDLSQKDVLAFFYPLKIPAAHEAPYFTQGIHIIMNRTSGKTFSDAYIEFTTMEDANTAIETRNKTILKGRIVTISRSSQEELMKSLFPSWAGNKSKNQITHHTNTLSMPPPTMNSSTVTIGTGIIYGGLNTTYAKDGCFLTRDEVSAILLVCKNYKLHFSRKCAERPFENVISIISKIPWHIPNIINTLHRDHIFELLKLSLESLKSHLSKEYINISPTLMNRLIRSGLCCPGFTDKQKNMILNFSNHECPKDLELFVFRADKKKEPSTPNQSIITDSISSAYPSPPNSIKTISSNDSHKEVKDEIYTNSETSESKNTYDNIVGTTPLTTTSTTLANNNMFEQSINDNCTIYNNTNKTTPLEFILTENNEEEKVLIDNISNVLLNNSYDNYKITNKVSAVAPPSQVINDTFLTTTTTTTSFTSTTAKINENQKIYTPFSSPFIITTTTQSIIPIKTQTTISPPFMLNSNYNQKKDNSLLLTPNPIVNSKYTVNNTISSISDKEKSFINPFSFMESKEISSFTPLITSEGLINKNLQTRQNNLSNKFNNNDNKPFALSTLFETGESNKELNDVNKTSSNLLFDTQNDFSSSNTNINTIQTLKNIIQNLNNKCLNYDEKLKEVLEYNKQLESKIIELKKLSTQGDENQENSIKEEDEEQQTLKNQTNEFPSPSLTSLSSTSK</sequence>
<keyword evidence="4" id="KW-0862">Zinc</keyword>
<dbReference type="InterPro" id="IPR050666">
    <property type="entry name" value="ESRP"/>
</dbReference>
<dbReference type="GO" id="GO:0008270">
    <property type="term" value="F:zinc ion binding"/>
    <property type="evidence" value="ECO:0007669"/>
    <property type="project" value="UniProtKB-KW"/>
</dbReference>
<dbReference type="PROSITE" id="PS50102">
    <property type="entry name" value="RRM"/>
    <property type="match status" value="1"/>
</dbReference>
<evidence type="ECO:0000313" key="10">
    <source>
        <dbReference type="Proteomes" id="UP000193719"/>
    </source>
</evidence>
<keyword evidence="1" id="KW-0479">Metal-binding</keyword>
<organism evidence="9 10">
    <name type="scientific">Piromyces finnis</name>
    <dbReference type="NCBI Taxonomy" id="1754191"/>
    <lineage>
        <taxon>Eukaryota</taxon>
        <taxon>Fungi</taxon>
        <taxon>Fungi incertae sedis</taxon>
        <taxon>Chytridiomycota</taxon>
        <taxon>Chytridiomycota incertae sedis</taxon>
        <taxon>Neocallimastigomycetes</taxon>
        <taxon>Neocallimastigales</taxon>
        <taxon>Neocallimastigaceae</taxon>
        <taxon>Piromyces</taxon>
    </lineage>
</organism>
<proteinExistence type="predicted"/>
<keyword evidence="2" id="KW-0677">Repeat</keyword>
<dbReference type="InterPro" id="IPR012677">
    <property type="entry name" value="Nucleotide-bd_a/b_plait_sf"/>
</dbReference>
<dbReference type="Proteomes" id="UP000193719">
    <property type="component" value="Unassembled WGS sequence"/>
</dbReference>
<dbReference type="CDD" id="cd16449">
    <property type="entry name" value="RING-HC"/>
    <property type="match status" value="1"/>
</dbReference>
<keyword evidence="10" id="KW-1185">Reference proteome</keyword>
<keyword evidence="3" id="KW-0863">Zinc-finger</keyword>
<evidence type="ECO:0000256" key="1">
    <source>
        <dbReference type="ARBA" id="ARBA00022723"/>
    </source>
</evidence>
<comment type="caution">
    <text evidence="9">The sequence shown here is derived from an EMBL/GenBank/DDBJ whole genome shotgun (WGS) entry which is preliminary data.</text>
</comment>
<dbReference type="AlphaFoldDB" id="A0A1Y1V9M5"/>
<dbReference type="CDD" id="cd12254">
    <property type="entry name" value="RRM_hnRNPH_ESRPs_RBM12_like"/>
    <property type="match status" value="1"/>
</dbReference>
<dbReference type="EMBL" id="MCFH01000020">
    <property type="protein sequence ID" value="ORX50669.1"/>
    <property type="molecule type" value="Genomic_DNA"/>
</dbReference>